<dbReference type="Gene3D" id="1.20.58.130">
    <property type="match status" value="1"/>
</dbReference>
<feature type="coiled-coil region" evidence="1">
    <location>
        <begin position="120"/>
        <end position="147"/>
    </location>
</feature>
<evidence type="ECO:0000313" key="2">
    <source>
        <dbReference type="EMBL" id="EDO61821.1"/>
    </source>
</evidence>
<dbReference type="Proteomes" id="UP000220611">
    <property type="component" value="Unassembled WGS sequence"/>
</dbReference>
<evidence type="ECO:0000256" key="1">
    <source>
        <dbReference type="SAM" id="Coils"/>
    </source>
</evidence>
<gene>
    <name evidence="3" type="ORF">CH238_11995</name>
    <name evidence="2" type="ORF">CLOLEP_01328</name>
</gene>
<dbReference type="HOGENOM" id="CLU_1755037_0_0_9"/>
<keyword evidence="5" id="KW-1185">Reference proteome</keyword>
<dbReference type="Proteomes" id="UP000003490">
    <property type="component" value="Unassembled WGS sequence"/>
</dbReference>
<reference evidence="2 4" key="1">
    <citation type="submission" date="2007-08" db="EMBL/GenBank/DDBJ databases">
        <title>Draft genome sequence of Clostridium leptum (DSM 753).</title>
        <authorList>
            <person name="Sudarsanam P."/>
            <person name="Ley R."/>
            <person name="Guruge J."/>
            <person name="Turnbaugh P.J."/>
            <person name="Mahowald M."/>
            <person name="Liep D."/>
            <person name="Gordon J."/>
        </authorList>
    </citation>
    <scope>NUCLEOTIDE SEQUENCE [LARGE SCALE GENOMIC DNA]</scope>
    <source>
        <strain evidence="2 4">DSM 753</strain>
    </source>
</reference>
<accession>A7VRZ1</accession>
<dbReference type="EMBL" id="NOXF01000010">
    <property type="protein sequence ID" value="PEQ23867.1"/>
    <property type="molecule type" value="Genomic_DNA"/>
</dbReference>
<feature type="coiled-coil region" evidence="1">
    <location>
        <begin position="10"/>
        <end position="66"/>
    </location>
</feature>
<evidence type="ECO:0000313" key="4">
    <source>
        <dbReference type="Proteomes" id="UP000003490"/>
    </source>
</evidence>
<proteinExistence type="predicted"/>
<reference evidence="2 4" key="2">
    <citation type="submission" date="2007-08" db="EMBL/GenBank/DDBJ databases">
        <authorList>
            <person name="Fulton L."/>
            <person name="Clifton S."/>
            <person name="Fulton B."/>
            <person name="Xu J."/>
            <person name="Minx P."/>
            <person name="Pepin K.H."/>
            <person name="Johnson M."/>
            <person name="Thiruvilangam P."/>
            <person name="Bhonagiri V."/>
            <person name="Nash W.E."/>
            <person name="Wang C."/>
            <person name="Mardis E.R."/>
            <person name="Wilson R.K."/>
        </authorList>
    </citation>
    <scope>NUCLEOTIDE SEQUENCE [LARGE SCALE GENOMIC DNA]</scope>
    <source>
        <strain evidence="2 4">DSM 753</strain>
    </source>
</reference>
<dbReference type="eggNOG" id="ENOG50308BY">
    <property type="taxonomic scope" value="Bacteria"/>
</dbReference>
<evidence type="ECO:0000313" key="5">
    <source>
        <dbReference type="Proteomes" id="UP000220611"/>
    </source>
</evidence>
<dbReference type="AlphaFoldDB" id="A7VRZ1"/>
<keyword evidence="1" id="KW-0175">Coiled coil</keyword>
<organism evidence="2 4">
    <name type="scientific">[Clostridium] leptum DSM 753</name>
    <dbReference type="NCBI Taxonomy" id="428125"/>
    <lineage>
        <taxon>Bacteria</taxon>
        <taxon>Bacillati</taxon>
        <taxon>Bacillota</taxon>
        <taxon>Clostridia</taxon>
        <taxon>Eubacteriales</taxon>
        <taxon>Oscillospiraceae</taxon>
        <taxon>Oscillospiraceae incertae sedis</taxon>
    </lineage>
</organism>
<protein>
    <submittedName>
        <fullName evidence="2">Uncharacterized protein</fullName>
    </submittedName>
</protein>
<sequence>MDIELLNAISEMIAKNNDILRQEINGLRQEMQQNNDNLHQEINGLRQEMKQNNDSLHQKINGLRQEMLEDHNRLFNQFSALVEEKVTKEIRLIAENHASLVRNINDRAPISDLKEVRGDLQTVSENLIKHRERIEKLESEVKALKKAN</sequence>
<comment type="caution">
    <text evidence="2">The sequence shown here is derived from an EMBL/GenBank/DDBJ whole genome shotgun (WGS) entry which is preliminary data.</text>
</comment>
<name>A7VRZ1_9FIRM</name>
<reference evidence="3 5" key="3">
    <citation type="submission" date="2017-07" db="EMBL/GenBank/DDBJ databases">
        <title>Prevalence of linear plasmids in Cutibacterium (Propionibacterium) acnes isolates obtained from prostatic tissue.</title>
        <authorList>
            <person name="Davidsson S."/>
            <person name="Carlsson J."/>
            <person name="Molling P."/>
            <person name="Andren O."/>
            <person name="Andersson S.-O."/>
            <person name="Brzuszkiewicz E."/>
            <person name="Poehlein A."/>
            <person name="Al-Zeer M."/>
            <person name="Brinkmann V."/>
            <person name="Scavenius C."/>
            <person name="Nazipi S."/>
            <person name="Soderquist B."/>
            <person name="Bruggemann H."/>
        </authorList>
    </citation>
    <scope>NUCLEOTIDE SEQUENCE [LARGE SCALE GENOMIC DNA]</scope>
    <source>
        <strain evidence="3 5">DSM 753</strain>
    </source>
</reference>
<dbReference type="EMBL" id="ABCB02000017">
    <property type="protein sequence ID" value="EDO61821.1"/>
    <property type="molecule type" value="Genomic_DNA"/>
</dbReference>
<evidence type="ECO:0000313" key="3">
    <source>
        <dbReference type="EMBL" id="PEQ23867.1"/>
    </source>
</evidence>